<dbReference type="WBParaSite" id="L893_g22188.t1">
    <property type="protein sequence ID" value="L893_g22188.t1"/>
    <property type="gene ID" value="L893_g22188"/>
</dbReference>
<evidence type="ECO:0000313" key="2">
    <source>
        <dbReference type="WBParaSite" id="L893_g22188.t1"/>
    </source>
</evidence>
<dbReference type="AlphaFoldDB" id="A0A1I7Z2R9"/>
<accession>A0A1I7Z2R9</accession>
<organism evidence="1 2">
    <name type="scientific">Steinernema glaseri</name>
    <dbReference type="NCBI Taxonomy" id="37863"/>
    <lineage>
        <taxon>Eukaryota</taxon>
        <taxon>Metazoa</taxon>
        <taxon>Ecdysozoa</taxon>
        <taxon>Nematoda</taxon>
        <taxon>Chromadorea</taxon>
        <taxon>Rhabditida</taxon>
        <taxon>Tylenchina</taxon>
        <taxon>Panagrolaimomorpha</taxon>
        <taxon>Strongyloidoidea</taxon>
        <taxon>Steinernematidae</taxon>
        <taxon>Steinernema</taxon>
    </lineage>
</organism>
<proteinExistence type="predicted"/>
<evidence type="ECO:0000313" key="1">
    <source>
        <dbReference type="Proteomes" id="UP000095287"/>
    </source>
</evidence>
<name>A0A1I7Z2R9_9BILA</name>
<reference evidence="2" key="1">
    <citation type="submission" date="2016-11" db="UniProtKB">
        <authorList>
            <consortium name="WormBaseParasite"/>
        </authorList>
    </citation>
    <scope>IDENTIFICATION</scope>
</reference>
<dbReference type="Proteomes" id="UP000095287">
    <property type="component" value="Unplaced"/>
</dbReference>
<protein>
    <submittedName>
        <fullName evidence="2">Uncharacterized protein</fullName>
    </submittedName>
</protein>
<keyword evidence="1" id="KW-1185">Reference proteome</keyword>
<sequence length="92" mass="10385">MHCQYNVQRDRSMAKCVTLRERSAQQTVDSKSRLRPQTVLQKYDQLLSRGAAKCEASSISHAMSVSNAKSRLRDGKSAKILKVVLPQMITYT</sequence>